<keyword evidence="4 8" id="KW-1133">Transmembrane helix</keyword>
<accession>A0A2G5CLV1</accession>
<dbReference type="InterPro" id="IPR026961">
    <property type="entry name" value="PGG_dom"/>
</dbReference>
<feature type="repeat" description="ANK" evidence="7">
    <location>
        <begin position="302"/>
        <end position="335"/>
    </location>
</feature>
<dbReference type="InterPro" id="IPR036770">
    <property type="entry name" value="Ankyrin_rpt-contain_sf"/>
</dbReference>
<proteinExistence type="predicted"/>
<evidence type="ECO:0000256" key="6">
    <source>
        <dbReference type="ARBA" id="ARBA00023136"/>
    </source>
</evidence>
<dbReference type="PROSITE" id="PS50297">
    <property type="entry name" value="ANK_REP_REGION"/>
    <property type="match status" value="1"/>
</dbReference>
<evidence type="ECO:0000313" key="11">
    <source>
        <dbReference type="Proteomes" id="UP000230069"/>
    </source>
</evidence>
<evidence type="ECO:0000313" key="10">
    <source>
        <dbReference type="EMBL" id="PIA32239.1"/>
    </source>
</evidence>
<keyword evidence="5 7" id="KW-0040">ANK repeat</keyword>
<dbReference type="Proteomes" id="UP000230069">
    <property type="component" value="Unassembled WGS sequence"/>
</dbReference>
<gene>
    <name evidence="10" type="ORF">AQUCO_04500085v1</name>
</gene>
<dbReference type="InParanoid" id="A0A2G5CLV1"/>
<dbReference type="EMBL" id="KZ305062">
    <property type="protein sequence ID" value="PIA32239.1"/>
    <property type="molecule type" value="Genomic_DNA"/>
</dbReference>
<evidence type="ECO:0000256" key="8">
    <source>
        <dbReference type="SAM" id="Phobius"/>
    </source>
</evidence>
<dbReference type="PANTHER" id="PTHR24186:SF50">
    <property type="entry name" value="ANKYRIN REPEAT-CONTAINING PROTEIN ITN1-LIKE ISOFORM X1"/>
    <property type="match status" value="1"/>
</dbReference>
<feature type="transmembrane region" description="Helical" evidence="8">
    <location>
        <begin position="483"/>
        <end position="503"/>
    </location>
</feature>
<feature type="transmembrane region" description="Helical" evidence="8">
    <location>
        <begin position="373"/>
        <end position="392"/>
    </location>
</feature>
<organism evidence="10 11">
    <name type="scientific">Aquilegia coerulea</name>
    <name type="common">Rocky mountain columbine</name>
    <dbReference type="NCBI Taxonomy" id="218851"/>
    <lineage>
        <taxon>Eukaryota</taxon>
        <taxon>Viridiplantae</taxon>
        <taxon>Streptophyta</taxon>
        <taxon>Embryophyta</taxon>
        <taxon>Tracheophyta</taxon>
        <taxon>Spermatophyta</taxon>
        <taxon>Magnoliopsida</taxon>
        <taxon>Ranunculales</taxon>
        <taxon>Ranunculaceae</taxon>
        <taxon>Thalictroideae</taxon>
        <taxon>Aquilegia</taxon>
    </lineage>
</organism>
<dbReference type="Pfam" id="PF12796">
    <property type="entry name" value="Ank_2"/>
    <property type="match status" value="3"/>
</dbReference>
<dbReference type="OrthoDB" id="10040922at2759"/>
<dbReference type="PROSITE" id="PS50088">
    <property type="entry name" value="ANK_REPEAT"/>
    <property type="match status" value="2"/>
</dbReference>
<reference evidence="10 11" key="1">
    <citation type="submission" date="2017-09" db="EMBL/GenBank/DDBJ databases">
        <title>WGS assembly of Aquilegia coerulea Goldsmith.</title>
        <authorList>
            <person name="Hodges S."/>
            <person name="Kramer E."/>
            <person name="Nordborg M."/>
            <person name="Tomkins J."/>
            <person name="Borevitz J."/>
            <person name="Derieg N."/>
            <person name="Yan J."/>
            <person name="Mihaltcheva S."/>
            <person name="Hayes R.D."/>
            <person name="Rokhsar D."/>
        </authorList>
    </citation>
    <scope>NUCLEOTIDE SEQUENCE [LARGE SCALE GENOMIC DNA]</scope>
    <source>
        <strain evidence="11">cv. Goldsmith</strain>
    </source>
</reference>
<dbReference type="GO" id="GO:0005886">
    <property type="term" value="C:plasma membrane"/>
    <property type="evidence" value="ECO:0007669"/>
    <property type="project" value="TreeGrafter"/>
</dbReference>
<name>A0A2G5CLV1_AQUCA</name>
<keyword evidence="2 8" id="KW-0812">Transmembrane</keyword>
<evidence type="ECO:0000256" key="3">
    <source>
        <dbReference type="ARBA" id="ARBA00022737"/>
    </source>
</evidence>
<dbReference type="AlphaFoldDB" id="A0A2G5CLV1"/>
<evidence type="ECO:0000256" key="2">
    <source>
        <dbReference type="ARBA" id="ARBA00022692"/>
    </source>
</evidence>
<evidence type="ECO:0000256" key="5">
    <source>
        <dbReference type="ARBA" id="ARBA00023043"/>
    </source>
</evidence>
<dbReference type="Pfam" id="PF13962">
    <property type="entry name" value="PGG"/>
    <property type="match status" value="1"/>
</dbReference>
<keyword evidence="6 8" id="KW-0472">Membrane</keyword>
<dbReference type="SUPFAM" id="SSF48403">
    <property type="entry name" value="Ankyrin repeat"/>
    <property type="match status" value="1"/>
</dbReference>
<feature type="domain" description="PGG" evidence="9">
    <location>
        <begin position="365"/>
        <end position="476"/>
    </location>
</feature>
<dbReference type="STRING" id="218851.A0A2G5CLV1"/>
<dbReference type="PANTHER" id="PTHR24186">
    <property type="entry name" value="PROTEIN PHOSPHATASE 1 REGULATORY SUBUNIT"/>
    <property type="match status" value="1"/>
</dbReference>
<keyword evidence="3" id="KW-0677">Repeat</keyword>
<dbReference type="InterPro" id="IPR002110">
    <property type="entry name" value="Ankyrin_rpt"/>
</dbReference>
<comment type="subcellular location">
    <subcellularLocation>
        <location evidence="1">Membrane</location>
        <topology evidence="1">Multi-pass membrane protein</topology>
    </subcellularLocation>
</comment>
<evidence type="ECO:0000259" key="9">
    <source>
        <dbReference type="Pfam" id="PF13962"/>
    </source>
</evidence>
<sequence length="516" mass="57226">MNPITAAKNGDVDFIKQVELDVLRVSRDKSGRSALLIATIEGHLNCCQEILKRSPSIIYQTNTSDATALHDAAWNDDQPIIQLLITTANAIGSTRDQLGDIESGITSQDNRNLLTMVNFSKSTALHLAVTRGYLESAKLLIQADPSNKLLRMVDQNGNTALHIAVENHNLGLINLLVEADPDYEYCANVSGNTPLYIAFQEALAGDEIKVEIRKLLIEKQSRQCKVRIGRNHWTLLHHATYKGNLSAIEDIVQFCPECLYLVDNDLQNCLHLAVKFERVNVVTHLLGIPTIADEVLNGQDNHGNTPLHIAALAENARIALLFLYNTKVDKTIMNMQGLRAIDMIHFDYDKRRAGVYGLTDRVGEKEIKDQTDFDLLVGALIATVSFTAGITVPGGCTSDGPYKGTAILAKKVSIKIFSISNTIALLLSLYAVFSHFCVKRLRKKEDIIYQLTVATYCSFGAIFAMVVAFITGSYVVLAVTEEFSITICVLCCCFFIFAFRALWRMLMQDRSSLFRA</sequence>
<protein>
    <recommendedName>
        <fullName evidence="9">PGG domain-containing protein</fullName>
    </recommendedName>
</protein>
<evidence type="ECO:0000256" key="7">
    <source>
        <dbReference type="PROSITE-ProRule" id="PRU00023"/>
    </source>
</evidence>
<feature type="transmembrane region" description="Helical" evidence="8">
    <location>
        <begin position="453"/>
        <end position="477"/>
    </location>
</feature>
<evidence type="ECO:0000256" key="4">
    <source>
        <dbReference type="ARBA" id="ARBA00022989"/>
    </source>
</evidence>
<evidence type="ECO:0000256" key="1">
    <source>
        <dbReference type="ARBA" id="ARBA00004141"/>
    </source>
</evidence>
<dbReference type="SMART" id="SM00248">
    <property type="entry name" value="ANK"/>
    <property type="match status" value="8"/>
</dbReference>
<keyword evidence="11" id="KW-1185">Reference proteome</keyword>
<feature type="repeat" description="ANK" evidence="7">
    <location>
        <begin position="156"/>
        <end position="188"/>
    </location>
</feature>
<dbReference type="FunCoup" id="A0A2G5CLV1">
    <property type="interactions" value="68"/>
</dbReference>
<dbReference type="Gene3D" id="1.25.40.20">
    <property type="entry name" value="Ankyrin repeat-containing domain"/>
    <property type="match status" value="3"/>
</dbReference>
<feature type="transmembrane region" description="Helical" evidence="8">
    <location>
        <begin position="412"/>
        <end position="433"/>
    </location>
</feature>